<sequence length="548" mass="60824">MNHGHPIHLIVPVSDTVKDPSALVSDSCGKMLHSFNTSPLFVAVNSAESNTSTVSILDAIARQSRANEISTLVSHATLNDYLALLKSFPFSQKAESESSPDSLDVSHLLVPRVFHELSHQNCFRAFLRKTKPKNTGLWGSKDASAFGIDIYRPLIGMTDAEIHNYCKTIQYDAIDKTASINGVRNSSDAEDSESSSNFTYHPLEIQSERESMAKSLKLSISTRNNTGGIVEITPNEVDRVEDVVYVLQRVSQAFEDFDAEVDQVISSCIMHDPPTGSTFIKIPTTETGSLLKNNWLFDTFLAQNILGDIIAWTTGLHTSVHGTCALSFRANILKYYQLNEVVEHKKRLHTGRQFPRFANSHVQLEPPRNGADHWVLARAPIPKSKANKMLIYAGEVKLWDNRFFVSVSPATSTEGGDTDVETASLLAGLDLSTIRFCIRPFTLTDYRNLLDRMYHNVGDFGGFADIEALKQRLAHYMVAMPVEARHTIPCVAVVQDNGDDSYVVSVPGIGVITERGVVDVKCSFNGEAWRMLPQTREEISFSEFEGFD</sequence>
<reference evidence="1 2" key="1">
    <citation type="journal article" date="2019" name="Sci. Rep.">
        <title>Comparative genomics of chytrid fungi reveal insights into the obligate biotrophic and pathogenic lifestyle of Synchytrium endobioticum.</title>
        <authorList>
            <person name="van de Vossenberg B.T.L.H."/>
            <person name="Warris S."/>
            <person name="Nguyen H.D.T."/>
            <person name="van Gent-Pelzer M.P.E."/>
            <person name="Joly D.L."/>
            <person name="van de Geest H.C."/>
            <person name="Bonants P.J.M."/>
            <person name="Smith D.S."/>
            <person name="Levesque C.A."/>
            <person name="van der Lee T.A.J."/>
        </authorList>
    </citation>
    <scope>NUCLEOTIDE SEQUENCE [LARGE SCALE GENOMIC DNA]</scope>
    <source>
        <strain evidence="1 2">CBS 675.73</strain>
    </source>
</reference>
<dbReference type="AlphaFoldDB" id="A0A507FE61"/>
<dbReference type="STRING" id="246404.A0A507FE61"/>
<name>A0A507FE61_9FUNG</name>
<dbReference type="EMBL" id="QEAP01000177">
    <property type="protein sequence ID" value="TPX73568.1"/>
    <property type="molecule type" value="Genomic_DNA"/>
</dbReference>
<gene>
    <name evidence="1" type="ORF">CcCBS67573_g05155</name>
</gene>
<keyword evidence="2" id="KW-1185">Reference proteome</keyword>
<evidence type="ECO:0000313" key="2">
    <source>
        <dbReference type="Proteomes" id="UP000320333"/>
    </source>
</evidence>
<organism evidence="1 2">
    <name type="scientific">Chytriomyces confervae</name>
    <dbReference type="NCBI Taxonomy" id="246404"/>
    <lineage>
        <taxon>Eukaryota</taxon>
        <taxon>Fungi</taxon>
        <taxon>Fungi incertae sedis</taxon>
        <taxon>Chytridiomycota</taxon>
        <taxon>Chytridiomycota incertae sedis</taxon>
        <taxon>Chytridiomycetes</taxon>
        <taxon>Chytridiales</taxon>
        <taxon>Chytriomycetaceae</taxon>
        <taxon>Chytriomyces</taxon>
    </lineage>
</organism>
<proteinExistence type="predicted"/>
<accession>A0A507FE61</accession>
<evidence type="ECO:0000313" key="1">
    <source>
        <dbReference type="EMBL" id="TPX73568.1"/>
    </source>
</evidence>
<dbReference type="Proteomes" id="UP000320333">
    <property type="component" value="Unassembled WGS sequence"/>
</dbReference>
<protein>
    <submittedName>
        <fullName evidence="1">Uncharacterized protein</fullName>
    </submittedName>
</protein>
<comment type="caution">
    <text evidence="1">The sequence shown here is derived from an EMBL/GenBank/DDBJ whole genome shotgun (WGS) entry which is preliminary data.</text>
</comment>
<dbReference type="OrthoDB" id="434144at2759"/>